<dbReference type="AlphaFoldDB" id="A0A1M7H439"/>
<evidence type="ECO:0000313" key="2">
    <source>
        <dbReference type="Proteomes" id="UP000186002"/>
    </source>
</evidence>
<evidence type="ECO:0008006" key="3">
    <source>
        <dbReference type="Google" id="ProtNLM"/>
    </source>
</evidence>
<protein>
    <recommendedName>
        <fullName evidence="3">Cell division protein FtsL</fullName>
    </recommendedName>
</protein>
<reference evidence="1 2" key="1">
    <citation type="submission" date="2016-11" db="EMBL/GenBank/DDBJ databases">
        <authorList>
            <person name="Jaros S."/>
            <person name="Januszkiewicz K."/>
            <person name="Wedrychowicz H."/>
        </authorList>
    </citation>
    <scope>NUCLEOTIDE SEQUENCE [LARGE SCALE GENOMIC DNA]</scope>
    <source>
        <strain evidence="1 2">DSM 22153</strain>
    </source>
</reference>
<sequence length="119" mass="13209">MGRYLNFVFILLVVVGAAAVYDMKLAATKSASHVSELQREIDAEHAAIRLLRAEWSTLNQPDRLQHLVDRYNEYLQLQPLEVKQIVTLDELPPRPVTLEPIGGSEPLSGYAGATAAVIR</sequence>
<dbReference type="STRING" id="735517.SAMN05444272_2099"/>
<name>A0A1M7H439_9HYPH</name>
<proteinExistence type="predicted"/>
<dbReference type="RefSeq" id="WP_073012721.1">
    <property type="nucleotide sequence ID" value="NZ_FRBW01000002.1"/>
</dbReference>
<dbReference type="Proteomes" id="UP000186002">
    <property type="component" value="Unassembled WGS sequence"/>
</dbReference>
<gene>
    <name evidence="1" type="ORF">SAMN05444272_2099</name>
</gene>
<dbReference type="OrthoDB" id="7165680at2"/>
<organism evidence="1 2">
    <name type="scientific">Roseibium suaedae</name>
    <dbReference type="NCBI Taxonomy" id="735517"/>
    <lineage>
        <taxon>Bacteria</taxon>
        <taxon>Pseudomonadati</taxon>
        <taxon>Pseudomonadota</taxon>
        <taxon>Alphaproteobacteria</taxon>
        <taxon>Hyphomicrobiales</taxon>
        <taxon>Stappiaceae</taxon>
        <taxon>Roseibium</taxon>
    </lineage>
</organism>
<accession>A0A1M7H439</accession>
<dbReference type="EMBL" id="FRBW01000002">
    <property type="protein sequence ID" value="SHM23158.1"/>
    <property type="molecule type" value="Genomic_DNA"/>
</dbReference>
<keyword evidence="2" id="KW-1185">Reference proteome</keyword>
<evidence type="ECO:0000313" key="1">
    <source>
        <dbReference type="EMBL" id="SHM23158.1"/>
    </source>
</evidence>